<dbReference type="SUPFAM" id="SSF54106">
    <property type="entry name" value="LysM domain"/>
    <property type="match status" value="1"/>
</dbReference>
<feature type="domain" description="LysM" evidence="2">
    <location>
        <begin position="314"/>
        <end position="358"/>
    </location>
</feature>
<feature type="compositionally biased region" description="Basic and acidic residues" evidence="1">
    <location>
        <begin position="487"/>
        <end position="496"/>
    </location>
</feature>
<dbReference type="PROSITE" id="PS51782">
    <property type="entry name" value="LYSM"/>
    <property type="match status" value="1"/>
</dbReference>
<dbReference type="SUPFAM" id="SSF51261">
    <property type="entry name" value="Duplicated hybrid motif"/>
    <property type="match status" value="1"/>
</dbReference>
<evidence type="ECO:0000313" key="4">
    <source>
        <dbReference type="Proteomes" id="UP000299367"/>
    </source>
</evidence>
<feature type="compositionally biased region" description="Basic and acidic residues" evidence="1">
    <location>
        <begin position="17"/>
        <end position="32"/>
    </location>
</feature>
<dbReference type="InterPro" id="IPR016047">
    <property type="entry name" value="M23ase_b-sheet_dom"/>
</dbReference>
<dbReference type="InterPro" id="IPR050570">
    <property type="entry name" value="Cell_wall_metabolism_enzyme"/>
</dbReference>
<dbReference type="Pfam" id="PF01551">
    <property type="entry name" value="Peptidase_M23"/>
    <property type="match status" value="1"/>
</dbReference>
<organism evidence="3 4">
    <name type="scientific">Dolichospermum planctonicum</name>
    <dbReference type="NCBI Taxonomy" id="136072"/>
    <lineage>
        <taxon>Bacteria</taxon>
        <taxon>Bacillati</taxon>
        <taxon>Cyanobacteriota</taxon>
        <taxon>Cyanophyceae</taxon>
        <taxon>Nostocales</taxon>
        <taxon>Aphanizomenonaceae</taxon>
        <taxon>Dolichospermum</taxon>
    </lineage>
</organism>
<dbReference type="GO" id="GO:0004222">
    <property type="term" value="F:metalloendopeptidase activity"/>
    <property type="evidence" value="ECO:0007669"/>
    <property type="project" value="TreeGrafter"/>
</dbReference>
<reference evidence="4" key="1">
    <citation type="submission" date="2019-02" db="EMBL/GenBank/DDBJ databases">
        <title>Draft genome sequence of Dolichospermum planctonicum NIES-80.</title>
        <authorList>
            <person name="Yamaguchi H."/>
            <person name="Suzuki S."/>
            <person name="Kawachi M."/>
        </authorList>
    </citation>
    <scope>NUCLEOTIDE SEQUENCE [LARGE SCALE GENOMIC DNA]</scope>
    <source>
        <strain evidence="4">NIES-80</strain>
    </source>
</reference>
<dbReference type="CDD" id="cd00118">
    <property type="entry name" value="LysM"/>
    <property type="match status" value="1"/>
</dbReference>
<gene>
    <name evidence="3" type="ORF">NIES80_33330</name>
</gene>
<dbReference type="PANTHER" id="PTHR21666:SF270">
    <property type="entry name" value="MUREIN HYDROLASE ACTIVATOR ENVC"/>
    <property type="match status" value="1"/>
</dbReference>
<feature type="region of interest" description="Disordered" evidence="1">
    <location>
        <begin position="572"/>
        <end position="593"/>
    </location>
</feature>
<dbReference type="SMART" id="SM00257">
    <property type="entry name" value="LysM"/>
    <property type="match status" value="1"/>
</dbReference>
<evidence type="ECO:0000256" key="1">
    <source>
        <dbReference type="SAM" id="MobiDB-lite"/>
    </source>
</evidence>
<feature type="region of interest" description="Disordered" evidence="1">
    <location>
        <begin position="1"/>
        <end position="33"/>
    </location>
</feature>
<dbReference type="InterPro" id="IPR011055">
    <property type="entry name" value="Dup_hybrid_motif"/>
</dbReference>
<feature type="region of interest" description="Disordered" evidence="1">
    <location>
        <begin position="240"/>
        <end position="277"/>
    </location>
</feature>
<dbReference type="AlphaFoldDB" id="A0A480AF50"/>
<evidence type="ECO:0000313" key="3">
    <source>
        <dbReference type="EMBL" id="GCL43617.1"/>
    </source>
</evidence>
<feature type="region of interest" description="Disordered" evidence="1">
    <location>
        <begin position="477"/>
        <end position="496"/>
    </location>
</feature>
<sequence>MKRALKKRGQAVLKNSPIRDDAPGGQTTDDKNPQITLRSRTHQAAMIGLAISMGAASLLVTRQSDQAQAAAPVDSQKAASTNSVVSETEMKFTATKLESQSISQVGGVVNPVILEPTVVSRVPGPEAKWQIATNNTPVLSEASRREETTSNVISPINAAEKNSVHSQSQLAQGVSNRPIQSTLAADNQETEAAQQLSNEVAAAELAGGSVDAKLKAQQEVALNRLQEKSTRLRNSLAQLRAQRTQNRSNTGINEEQPTTGSNNSVAKQSKNLTGSSQAELVTELKQNQEPSATVQQIAMPGSTSTKVAAQLPPSTYQVKPGDTLAEIANNYGISVSELIKANNLSDPYQLQISQNLIIPAAKMVEKVNRVDNPVNTPSFNTNSFVANNTSVIVPSPIATEQPKALDSRATNNSVIIPVPVVTGERQKNNNPSITNRINVPAPITPAPITNYNQGQIPIAIPQALPTPGESFGLGGDAPLPRNLSPKPVEKVSKGKGNERIRSLQAEIERLRYKYRAQESGVAATGSKNNSQSVPVPIESTNNRVVSQVGLQIPVPKAILPSYNNQPVQPLVTDSGSTNEPINPEFLPSKTGVGWNSAPNSSGIKLTVPSPGISASDSLGKLRGTNVSPALPPLAAVDIYLPKTTEENPNFPSNSTPTSYIWPAKGVLTSGYGWRWGRMHRGIDIANSVGTPIYASSAGVVEKAGWNSGGYGNVVDIRHDDGSLTRYGHNSRILVQAGQRVQQGQTIAAMGSTGFSTGPHSHFEVHPSGKGAVNPIAFLPNRL</sequence>
<comment type="caution">
    <text evidence="3">The sequence shown here is derived from an EMBL/GenBank/DDBJ whole genome shotgun (WGS) entry which is preliminary data.</text>
</comment>
<name>A0A480AF50_9CYAN</name>
<evidence type="ECO:0000259" key="2">
    <source>
        <dbReference type="PROSITE" id="PS51782"/>
    </source>
</evidence>
<dbReference type="Gene3D" id="2.70.70.10">
    <property type="entry name" value="Glucose Permease (Domain IIA)"/>
    <property type="match status" value="1"/>
</dbReference>
<dbReference type="InterPro" id="IPR018392">
    <property type="entry name" value="LysM"/>
</dbReference>
<dbReference type="EMBL" id="BJCF01000046">
    <property type="protein sequence ID" value="GCL43617.1"/>
    <property type="molecule type" value="Genomic_DNA"/>
</dbReference>
<proteinExistence type="predicted"/>
<dbReference type="Proteomes" id="UP000299367">
    <property type="component" value="Unassembled WGS sequence"/>
</dbReference>
<dbReference type="PANTHER" id="PTHR21666">
    <property type="entry name" value="PEPTIDASE-RELATED"/>
    <property type="match status" value="1"/>
</dbReference>
<dbReference type="OrthoDB" id="9805070at2"/>
<protein>
    <submittedName>
        <fullName evidence="3">Peptidase M23</fullName>
    </submittedName>
</protein>
<accession>A0A480AF50</accession>
<dbReference type="CDD" id="cd12797">
    <property type="entry name" value="M23_peptidase"/>
    <property type="match status" value="1"/>
</dbReference>
<dbReference type="Pfam" id="PF01476">
    <property type="entry name" value="LysM"/>
    <property type="match status" value="1"/>
</dbReference>
<dbReference type="Gene3D" id="3.10.350.10">
    <property type="entry name" value="LysM domain"/>
    <property type="match status" value="1"/>
</dbReference>
<dbReference type="InterPro" id="IPR036779">
    <property type="entry name" value="LysM_dom_sf"/>
</dbReference>